<feature type="domain" description="HAMP" evidence="10">
    <location>
        <begin position="295"/>
        <end position="349"/>
    </location>
</feature>
<accession>A0A4P8IJS8</accession>
<evidence type="ECO:0000256" key="2">
    <source>
        <dbReference type="ARBA" id="ARBA00022475"/>
    </source>
</evidence>
<dbReference type="Gene3D" id="1.10.287.950">
    <property type="entry name" value="Methyl-accepting chemotaxis protein"/>
    <property type="match status" value="1"/>
</dbReference>
<dbReference type="AlphaFoldDB" id="A0A4P8IJS8"/>
<keyword evidence="4 8" id="KW-1133">Transmembrane helix</keyword>
<dbReference type="CDD" id="cd12912">
    <property type="entry name" value="PDC2_MCP_like"/>
    <property type="match status" value="1"/>
</dbReference>
<evidence type="ECO:0000256" key="8">
    <source>
        <dbReference type="SAM" id="Phobius"/>
    </source>
</evidence>
<dbReference type="GO" id="GO:0006935">
    <property type="term" value="P:chemotaxis"/>
    <property type="evidence" value="ECO:0007669"/>
    <property type="project" value="TreeGrafter"/>
</dbReference>
<evidence type="ECO:0000256" key="3">
    <source>
        <dbReference type="ARBA" id="ARBA00022692"/>
    </source>
</evidence>
<dbReference type="GO" id="GO:0007165">
    <property type="term" value="P:signal transduction"/>
    <property type="evidence" value="ECO:0007669"/>
    <property type="project" value="UniProtKB-KW"/>
</dbReference>
<dbReference type="OrthoDB" id="2489132at2"/>
<comment type="subcellular location">
    <subcellularLocation>
        <location evidence="1">Cell membrane</location>
        <topology evidence="1">Multi-pass membrane protein</topology>
    </subcellularLocation>
</comment>
<dbReference type="SMART" id="SM00304">
    <property type="entry name" value="HAMP"/>
    <property type="match status" value="1"/>
</dbReference>
<keyword evidence="2" id="KW-1003">Cell membrane</keyword>
<dbReference type="PROSITE" id="PS50111">
    <property type="entry name" value="CHEMOTAXIS_TRANSDUC_2"/>
    <property type="match status" value="1"/>
</dbReference>
<feature type="transmembrane region" description="Helical" evidence="8">
    <location>
        <begin position="12"/>
        <end position="32"/>
    </location>
</feature>
<dbReference type="Pfam" id="PF02743">
    <property type="entry name" value="dCache_1"/>
    <property type="match status" value="1"/>
</dbReference>
<dbReference type="RefSeq" id="WP_137331893.1">
    <property type="nucleotide sequence ID" value="NZ_CP040077.1"/>
</dbReference>
<evidence type="ECO:0000256" key="4">
    <source>
        <dbReference type="ARBA" id="ARBA00022989"/>
    </source>
</evidence>
<name>A0A4P8IJS8_9BURK</name>
<reference evidence="11 12" key="1">
    <citation type="submission" date="2019-05" db="EMBL/GenBank/DDBJ databases">
        <title>Burkholderia sp. DHOD12, isolated from subtropical forest soil.</title>
        <authorList>
            <person name="Gao Z.-H."/>
            <person name="Qiu L.-H."/>
        </authorList>
    </citation>
    <scope>NUCLEOTIDE SEQUENCE [LARGE SCALE GENOMIC DNA]</scope>
    <source>
        <strain evidence="11 12">DHOD12</strain>
    </source>
</reference>
<dbReference type="InterPro" id="IPR033479">
    <property type="entry name" value="dCache_1"/>
</dbReference>
<dbReference type="EMBL" id="CP040077">
    <property type="protein sequence ID" value="QCP49062.1"/>
    <property type="molecule type" value="Genomic_DNA"/>
</dbReference>
<dbReference type="SMART" id="SM00283">
    <property type="entry name" value="MA"/>
    <property type="match status" value="1"/>
</dbReference>
<dbReference type="FunFam" id="1.10.287.950:FF:000001">
    <property type="entry name" value="Methyl-accepting chemotaxis sensory transducer"/>
    <property type="match status" value="1"/>
</dbReference>
<keyword evidence="3 8" id="KW-0812">Transmembrane</keyword>
<evidence type="ECO:0000313" key="12">
    <source>
        <dbReference type="Proteomes" id="UP000298656"/>
    </source>
</evidence>
<dbReference type="InterPro" id="IPR003660">
    <property type="entry name" value="HAMP_dom"/>
</dbReference>
<dbReference type="GO" id="GO:0005886">
    <property type="term" value="C:plasma membrane"/>
    <property type="evidence" value="ECO:0007669"/>
    <property type="project" value="UniProtKB-SubCell"/>
</dbReference>
<keyword evidence="5 8" id="KW-0472">Membrane</keyword>
<dbReference type="SUPFAM" id="SSF58104">
    <property type="entry name" value="Methyl-accepting chemotaxis protein (MCP) signaling domain"/>
    <property type="match status" value="1"/>
</dbReference>
<evidence type="ECO:0000256" key="7">
    <source>
        <dbReference type="PROSITE-ProRule" id="PRU00284"/>
    </source>
</evidence>
<evidence type="ECO:0000259" key="10">
    <source>
        <dbReference type="PROSITE" id="PS50885"/>
    </source>
</evidence>
<dbReference type="PROSITE" id="PS50885">
    <property type="entry name" value="HAMP"/>
    <property type="match status" value="1"/>
</dbReference>
<dbReference type="CDD" id="cd11386">
    <property type="entry name" value="MCP_signal"/>
    <property type="match status" value="1"/>
</dbReference>
<organism evidence="11 12">
    <name type="scientific">Trinickia violacea</name>
    <dbReference type="NCBI Taxonomy" id="2571746"/>
    <lineage>
        <taxon>Bacteria</taxon>
        <taxon>Pseudomonadati</taxon>
        <taxon>Pseudomonadota</taxon>
        <taxon>Betaproteobacteria</taxon>
        <taxon>Burkholderiales</taxon>
        <taxon>Burkholderiaceae</taxon>
        <taxon>Trinickia</taxon>
    </lineage>
</organism>
<feature type="transmembrane region" description="Helical" evidence="8">
    <location>
        <begin position="271"/>
        <end position="294"/>
    </location>
</feature>
<evidence type="ECO:0000259" key="9">
    <source>
        <dbReference type="PROSITE" id="PS50111"/>
    </source>
</evidence>
<feature type="domain" description="Methyl-accepting transducer" evidence="9">
    <location>
        <begin position="354"/>
        <end position="583"/>
    </location>
</feature>
<dbReference type="KEGG" id="tvl:FAZ95_07620"/>
<gene>
    <name evidence="11" type="ORF">FAZ95_07620</name>
</gene>
<dbReference type="CDD" id="cd06225">
    <property type="entry name" value="HAMP"/>
    <property type="match status" value="1"/>
</dbReference>
<proteinExistence type="inferred from homology"/>
<dbReference type="Gene3D" id="3.30.450.20">
    <property type="entry name" value="PAS domain"/>
    <property type="match status" value="2"/>
</dbReference>
<dbReference type="GO" id="GO:0004888">
    <property type="term" value="F:transmembrane signaling receptor activity"/>
    <property type="evidence" value="ECO:0007669"/>
    <property type="project" value="TreeGrafter"/>
</dbReference>
<dbReference type="Pfam" id="PF00015">
    <property type="entry name" value="MCPsignal"/>
    <property type="match status" value="1"/>
</dbReference>
<evidence type="ECO:0000256" key="5">
    <source>
        <dbReference type="ARBA" id="ARBA00023136"/>
    </source>
</evidence>
<dbReference type="PANTHER" id="PTHR43531">
    <property type="entry name" value="PROTEIN ICFG"/>
    <property type="match status" value="1"/>
</dbReference>
<protein>
    <submittedName>
        <fullName evidence="11">HAMP domain-containing protein</fullName>
    </submittedName>
</protein>
<dbReference type="Pfam" id="PF00672">
    <property type="entry name" value="HAMP"/>
    <property type="match status" value="1"/>
</dbReference>
<keyword evidence="12" id="KW-1185">Reference proteome</keyword>
<dbReference type="Proteomes" id="UP000298656">
    <property type="component" value="Chromosome 1"/>
</dbReference>
<evidence type="ECO:0000313" key="11">
    <source>
        <dbReference type="EMBL" id="QCP49062.1"/>
    </source>
</evidence>
<dbReference type="InterPro" id="IPR029151">
    <property type="entry name" value="Sensor-like_sf"/>
</dbReference>
<keyword evidence="7" id="KW-0807">Transducer</keyword>
<dbReference type="SUPFAM" id="SSF103190">
    <property type="entry name" value="Sensory domain-like"/>
    <property type="match status" value="1"/>
</dbReference>
<evidence type="ECO:0000256" key="1">
    <source>
        <dbReference type="ARBA" id="ARBA00004651"/>
    </source>
</evidence>
<dbReference type="CDD" id="cd12913">
    <property type="entry name" value="PDC1_MCP_like"/>
    <property type="match status" value="1"/>
</dbReference>
<dbReference type="InterPro" id="IPR004089">
    <property type="entry name" value="MCPsignal_dom"/>
</dbReference>
<comment type="similarity">
    <text evidence="6">Belongs to the methyl-accepting chemotaxis (MCP) protein family.</text>
</comment>
<evidence type="ECO:0000256" key="6">
    <source>
        <dbReference type="ARBA" id="ARBA00029447"/>
    </source>
</evidence>
<sequence length="598" mass="63511">MLRTIKTKMLCAIVSIVLASVAVTTLLSYFLMKNFNDEGTQRNLASLVDGQTISIGEWVETRERMVTSLKTAALEPDPLGAFRQVAIAGKLTNVYAGYADKTSKLLNSEGLPAGYDPTASPWYKTAEATGKPTVTAPYRDPVTKQLVVSFPVPIFQNGDLRAVVSGDIRMNTIVDTIRTMKPTPSSFAFIVDSAGEIVAHPEAGLILNRAENLSDWLTPENIKDLVGKAELREVTIGGKRFLLRGAAVPNTNWMLIVALDVAEGNAGLHALVLWSTVVAALITILSLVVAGAVVSRSFVRLSRVQDAMQAIASGSGDLTQRLAEDGTDEVGKIAASFNVFVEKIHAILSQVRDVSRSVDTAASEIASGNRDLSSRTEMASANLQETAAAMEEVDATGRNAAASVVQATDEASGASQAARTGHDKVTIATDTMARVEQSSERVGNITSIIEGIAFQTNILALNAAVEAARAGEQGRGFAVVATEVRGLAQRSASAAKEIKALIEATVEQVREGSRLVRQAGESINLSVERIDRVAAIMSDVARSAREQSHGIEEITRSVSDLDEMTQRNAALVEQAAAASASLKEHAAILSQELSVFVL</sequence>
<dbReference type="InterPro" id="IPR051310">
    <property type="entry name" value="MCP_chemotaxis"/>
</dbReference>
<dbReference type="PANTHER" id="PTHR43531:SF16">
    <property type="entry name" value="METHYL-ACCEPTING CHEMOTAXIS PROTEIN II"/>
    <property type="match status" value="1"/>
</dbReference>